<evidence type="ECO:0000313" key="1">
    <source>
        <dbReference type="EMBL" id="QEY63645.1"/>
    </source>
</evidence>
<gene>
    <name evidence="1" type="ORF">FXN65_16840</name>
</gene>
<dbReference type="RefSeq" id="WP_151134526.1">
    <property type="nucleotide sequence ID" value="NZ_CP043311.1"/>
</dbReference>
<dbReference type="Proteomes" id="UP000327179">
    <property type="component" value="Chromosome"/>
</dbReference>
<evidence type="ECO:0000313" key="2">
    <source>
        <dbReference type="Proteomes" id="UP000327179"/>
    </source>
</evidence>
<sequence length="150" mass="16812">MDLQIDDFYKDCATGLLQLYQAFPRRVALYVEDLIGPSEPDEFGLPSKRHESCLGALLWLADEGYLRFDSTIHFEALDQATLTEKGFLRMSRALPGALTNPENLPPSILRVRASLAQQLREALRGADSERLVRLTRLIFESSADAMGDIV</sequence>
<name>A0A5J6QPJ1_9GAMM</name>
<dbReference type="AlphaFoldDB" id="A0A5J6QPJ1"/>
<dbReference type="EMBL" id="CP043311">
    <property type="protein sequence ID" value="QEY63645.1"/>
    <property type="molecule type" value="Genomic_DNA"/>
</dbReference>
<organism evidence="1 2">
    <name type="scientific">Metapseudomonas lalkuanensis</name>
    <dbReference type="NCBI Taxonomy" id="2604832"/>
    <lineage>
        <taxon>Bacteria</taxon>
        <taxon>Pseudomonadati</taxon>
        <taxon>Pseudomonadota</taxon>
        <taxon>Gammaproteobacteria</taxon>
        <taxon>Pseudomonadales</taxon>
        <taxon>Pseudomonadaceae</taxon>
        <taxon>Metapseudomonas</taxon>
    </lineage>
</organism>
<protein>
    <submittedName>
        <fullName evidence="1">Uncharacterized protein</fullName>
    </submittedName>
</protein>
<keyword evidence="2" id="KW-1185">Reference proteome</keyword>
<dbReference type="KEGG" id="plal:FXN65_16840"/>
<reference evidence="1 2" key="1">
    <citation type="submission" date="2019-08" db="EMBL/GenBank/DDBJ databases">
        <title>Whole-genome Sequencing of e-waste polymer degrading bacterium Pseudomonas sp. strain PE08.</title>
        <authorList>
            <person name="Kirdat K."/>
            <person name="Debbarma P."/>
            <person name="Narawade N."/>
            <person name="Suyal D."/>
            <person name="Thorat V."/>
            <person name="Shouche Y."/>
            <person name="Goel R."/>
            <person name="Yadav A."/>
        </authorList>
    </citation>
    <scope>NUCLEOTIDE SEQUENCE [LARGE SCALE GENOMIC DNA]</scope>
    <source>
        <strain evidence="1 2">PE08</strain>
    </source>
</reference>
<accession>A0A5J6QPJ1</accession>
<proteinExistence type="predicted"/>